<feature type="domain" description="Bacterial transcriptional activator" evidence="1">
    <location>
        <begin position="105"/>
        <end position="240"/>
    </location>
</feature>
<reference evidence="2 3" key="1">
    <citation type="journal article" date="2019" name="Int. J. Syst. Evol. Microbiol.">
        <title>The Global Catalogue of Microorganisms (GCM) 10K type strain sequencing project: providing services to taxonomists for standard genome sequencing and annotation.</title>
        <authorList>
            <consortium name="The Broad Institute Genomics Platform"/>
            <consortium name="The Broad Institute Genome Sequencing Center for Infectious Disease"/>
            <person name="Wu L."/>
            <person name="Ma J."/>
        </authorList>
    </citation>
    <scope>NUCLEOTIDE SEQUENCE [LARGE SCALE GENOMIC DNA]</scope>
    <source>
        <strain evidence="2 3">JCM 14326</strain>
    </source>
</reference>
<gene>
    <name evidence="2" type="ORF">GCM10009751_13000</name>
</gene>
<dbReference type="PANTHER" id="PTHR35807">
    <property type="entry name" value="TRANSCRIPTIONAL REGULATOR REDD-RELATED"/>
    <property type="match status" value="1"/>
</dbReference>
<dbReference type="InterPro" id="IPR036388">
    <property type="entry name" value="WH-like_DNA-bd_sf"/>
</dbReference>
<organism evidence="2 3">
    <name type="scientific">Myceligenerans crystallogenes</name>
    <dbReference type="NCBI Taxonomy" id="316335"/>
    <lineage>
        <taxon>Bacteria</taxon>
        <taxon>Bacillati</taxon>
        <taxon>Actinomycetota</taxon>
        <taxon>Actinomycetes</taxon>
        <taxon>Micrococcales</taxon>
        <taxon>Promicromonosporaceae</taxon>
        <taxon>Myceligenerans</taxon>
    </lineage>
</organism>
<dbReference type="Gene3D" id="1.10.10.10">
    <property type="entry name" value="Winged helix-like DNA-binding domain superfamily/Winged helix DNA-binding domain"/>
    <property type="match status" value="1"/>
</dbReference>
<comment type="caution">
    <text evidence="2">The sequence shown here is derived from an EMBL/GenBank/DDBJ whole genome shotgun (WGS) entry which is preliminary data.</text>
</comment>
<dbReference type="InterPro" id="IPR051677">
    <property type="entry name" value="AfsR-DnrI-RedD_regulator"/>
</dbReference>
<evidence type="ECO:0000313" key="2">
    <source>
        <dbReference type="EMBL" id="GAA1857066.1"/>
    </source>
</evidence>
<dbReference type="InterPro" id="IPR005158">
    <property type="entry name" value="BTAD"/>
</dbReference>
<accession>A0ABN2N847</accession>
<dbReference type="InterPro" id="IPR011990">
    <property type="entry name" value="TPR-like_helical_dom_sf"/>
</dbReference>
<dbReference type="Proteomes" id="UP001501094">
    <property type="component" value="Unassembled WGS sequence"/>
</dbReference>
<name>A0ABN2N847_9MICO</name>
<dbReference type="SUPFAM" id="SSF48452">
    <property type="entry name" value="TPR-like"/>
    <property type="match status" value="1"/>
</dbReference>
<keyword evidence="3" id="KW-1185">Reference proteome</keyword>
<dbReference type="Pfam" id="PF03704">
    <property type="entry name" value="BTAD"/>
    <property type="match status" value="1"/>
</dbReference>
<dbReference type="Gene3D" id="1.25.40.10">
    <property type="entry name" value="Tetratricopeptide repeat domain"/>
    <property type="match status" value="1"/>
</dbReference>
<proteinExistence type="predicted"/>
<evidence type="ECO:0000313" key="3">
    <source>
        <dbReference type="Proteomes" id="UP001501094"/>
    </source>
</evidence>
<protein>
    <recommendedName>
        <fullName evidence="1">Bacterial transcriptional activator domain-containing protein</fullName>
    </recommendedName>
</protein>
<evidence type="ECO:0000259" key="1">
    <source>
        <dbReference type="SMART" id="SM01043"/>
    </source>
</evidence>
<dbReference type="EMBL" id="BAAANL010000002">
    <property type="protein sequence ID" value="GAA1857066.1"/>
    <property type="molecule type" value="Genomic_DNA"/>
</dbReference>
<sequence length="246" mass="26451">MSQGATELSQPRRVPEVAIRLLGTFVLEVDRCPVALPTGAQRLVALLALRGRTGRSRVAGLLWPETEERRALANLRTGIWRVNKTAAGLVVCEHGVVGLGLSPVVDVDRLVARSRAVLGGQESPEPEPDLGTGELLPDWEDPWLDTERERLLQLHLHVLESTAARLAASGRYGMALEFALAALRVDALRESAHRAVIAIHLAEGNIAEVRRAYDACRRTLASELGIVPSPSTDALVAGLAPRALTG</sequence>
<dbReference type="SMART" id="SM01043">
    <property type="entry name" value="BTAD"/>
    <property type="match status" value="1"/>
</dbReference>